<evidence type="ECO:0000256" key="1">
    <source>
        <dbReference type="SAM" id="MobiDB-lite"/>
    </source>
</evidence>
<feature type="region of interest" description="Disordered" evidence="1">
    <location>
        <begin position="24"/>
        <end position="49"/>
    </location>
</feature>
<evidence type="ECO:0000313" key="2">
    <source>
        <dbReference type="EMBL" id="KKL05809.1"/>
    </source>
</evidence>
<protein>
    <submittedName>
        <fullName evidence="2">Uncharacterized protein</fullName>
    </submittedName>
</protein>
<reference evidence="2" key="1">
    <citation type="journal article" date="2015" name="Nature">
        <title>Complex archaea that bridge the gap between prokaryotes and eukaryotes.</title>
        <authorList>
            <person name="Spang A."/>
            <person name="Saw J.H."/>
            <person name="Jorgensen S.L."/>
            <person name="Zaremba-Niedzwiedzka K."/>
            <person name="Martijn J."/>
            <person name="Lind A.E."/>
            <person name="van Eijk R."/>
            <person name="Schleper C."/>
            <person name="Guy L."/>
            <person name="Ettema T.J."/>
        </authorList>
    </citation>
    <scope>NUCLEOTIDE SEQUENCE</scope>
</reference>
<sequence length="49" mass="5292">VVPAGVILPTTSDEMFIVCLEPIEDRKLPEAESDKADTNEEAEEQSSAS</sequence>
<feature type="non-terminal residue" evidence="2">
    <location>
        <position position="1"/>
    </location>
</feature>
<accession>A0A0F9A8E0</accession>
<organism evidence="2">
    <name type="scientific">marine sediment metagenome</name>
    <dbReference type="NCBI Taxonomy" id="412755"/>
    <lineage>
        <taxon>unclassified sequences</taxon>
        <taxon>metagenomes</taxon>
        <taxon>ecological metagenomes</taxon>
    </lineage>
</organism>
<dbReference type="EMBL" id="LAZR01043966">
    <property type="protein sequence ID" value="KKL05809.1"/>
    <property type="molecule type" value="Genomic_DNA"/>
</dbReference>
<gene>
    <name evidence="2" type="ORF">LCGC14_2602300</name>
</gene>
<name>A0A0F9A8E0_9ZZZZ</name>
<dbReference type="AlphaFoldDB" id="A0A0F9A8E0"/>
<comment type="caution">
    <text evidence="2">The sequence shown here is derived from an EMBL/GenBank/DDBJ whole genome shotgun (WGS) entry which is preliminary data.</text>
</comment>
<proteinExistence type="predicted"/>
<feature type="compositionally biased region" description="Basic and acidic residues" evidence="1">
    <location>
        <begin position="24"/>
        <end position="38"/>
    </location>
</feature>
<feature type="compositionally biased region" description="Acidic residues" evidence="1">
    <location>
        <begin position="39"/>
        <end position="49"/>
    </location>
</feature>